<evidence type="ECO:0000313" key="3">
    <source>
        <dbReference type="Proteomes" id="UP000266327"/>
    </source>
</evidence>
<gene>
    <name evidence="2" type="ORF">D3878_10520</name>
</gene>
<dbReference type="AlphaFoldDB" id="A0A3A3G0I2"/>
<dbReference type="GO" id="GO:0004180">
    <property type="term" value="F:carboxypeptidase activity"/>
    <property type="evidence" value="ECO:0007669"/>
    <property type="project" value="UniProtKB-KW"/>
</dbReference>
<dbReference type="GO" id="GO:0006508">
    <property type="term" value="P:proteolysis"/>
    <property type="evidence" value="ECO:0007669"/>
    <property type="project" value="InterPro"/>
</dbReference>
<dbReference type="PANTHER" id="PTHR34385">
    <property type="entry name" value="D-ALANYL-D-ALANINE CARBOXYPEPTIDASE"/>
    <property type="match status" value="1"/>
</dbReference>
<protein>
    <submittedName>
        <fullName evidence="2">D-alanyl-D-alanine carboxypeptidase family protein</fullName>
    </submittedName>
</protein>
<dbReference type="Pfam" id="PF02557">
    <property type="entry name" value="VanY"/>
    <property type="match status" value="1"/>
</dbReference>
<keyword evidence="2" id="KW-0645">Protease</keyword>
<dbReference type="Proteomes" id="UP000266327">
    <property type="component" value="Unassembled WGS sequence"/>
</dbReference>
<dbReference type="OrthoDB" id="9792074at2"/>
<dbReference type="InterPro" id="IPR052179">
    <property type="entry name" value="DD-CPase-like"/>
</dbReference>
<organism evidence="2 3">
    <name type="scientific">Noviherbaspirillum sedimenti</name>
    <dbReference type="NCBI Taxonomy" id="2320865"/>
    <lineage>
        <taxon>Bacteria</taxon>
        <taxon>Pseudomonadati</taxon>
        <taxon>Pseudomonadota</taxon>
        <taxon>Betaproteobacteria</taxon>
        <taxon>Burkholderiales</taxon>
        <taxon>Oxalobacteraceae</taxon>
        <taxon>Noviherbaspirillum</taxon>
    </lineage>
</organism>
<dbReference type="InterPro" id="IPR058193">
    <property type="entry name" value="VanY/YodJ_core_dom"/>
</dbReference>
<sequence>MPGHAHLDRIKRELAVLGIAEELIAAKRLPFHAEAQQLVAAETDARGNTHLLIPAAALAWQDMKQAAGEDGIVIELVSAFRSIERQVDIIRSKLAQGLAIDTILTLSAPPGYSEHHSGCAIDINTPGCAPTEEAFDATDAFTWLTAHAGRFGYTLSYPRANALGFIYEPWHWFFRQAHAIQAA</sequence>
<dbReference type="PANTHER" id="PTHR34385:SF1">
    <property type="entry name" value="PEPTIDOGLYCAN L-ALANYL-D-GLUTAMATE ENDOPEPTIDASE CWLK"/>
    <property type="match status" value="1"/>
</dbReference>
<evidence type="ECO:0000313" key="2">
    <source>
        <dbReference type="EMBL" id="RJG01957.1"/>
    </source>
</evidence>
<keyword evidence="3" id="KW-1185">Reference proteome</keyword>
<dbReference type="InterPro" id="IPR003709">
    <property type="entry name" value="VanY-like_core_dom"/>
</dbReference>
<dbReference type="RefSeq" id="WP_119785419.1">
    <property type="nucleotide sequence ID" value="NZ_QYUQ01000002.1"/>
</dbReference>
<keyword evidence="2" id="KW-0378">Hydrolase</keyword>
<evidence type="ECO:0000259" key="1">
    <source>
        <dbReference type="Pfam" id="PF02557"/>
    </source>
</evidence>
<comment type="caution">
    <text evidence="2">The sequence shown here is derived from an EMBL/GenBank/DDBJ whole genome shotgun (WGS) entry which is preliminary data.</text>
</comment>
<dbReference type="SUPFAM" id="SSF55166">
    <property type="entry name" value="Hedgehog/DD-peptidase"/>
    <property type="match status" value="1"/>
</dbReference>
<name>A0A3A3G0I2_9BURK</name>
<accession>A0A3A3G0I2</accession>
<proteinExistence type="predicted"/>
<keyword evidence="2" id="KW-0121">Carboxypeptidase</keyword>
<dbReference type="CDD" id="cd14852">
    <property type="entry name" value="LD-carboxypeptidase"/>
    <property type="match status" value="1"/>
</dbReference>
<dbReference type="InterPro" id="IPR009045">
    <property type="entry name" value="Zn_M74/Hedgehog-like"/>
</dbReference>
<reference evidence="3" key="1">
    <citation type="submission" date="2018-09" db="EMBL/GenBank/DDBJ databases">
        <authorList>
            <person name="Zhu H."/>
        </authorList>
    </citation>
    <scope>NUCLEOTIDE SEQUENCE [LARGE SCALE GENOMIC DNA]</scope>
    <source>
        <strain evidence="3">K1S02-23</strain>
    </source>
</reference>
<dbReference type="EMBL" id="QYUQ01000002">
    <property type="protein sequence ID" value="RJG01957.1"/>
    <property type="molecule type" value="Genomic_DNA"/>
</dbReference>
<feature type="domain" description="D-alanyl-D-alanine carboxypeptidase-like core" evidence="1">
    <location>
        <begin position="51"/>
        <end position="174"/>
    </location>
</feature>
<dbReference type="Gene3D" id="3.30.1380.10">
    <property type="match status" value="1"/>
</dbReference>